<proteinExistence type="predicted"/>
<name>A0A914YLA4_9BILA</name>
<dbReference type="Proteomes" id="UP000887577">
    <property type="component" value="Unplaced"/>
</dbReference>
<dbReference type="AlphaFoldDB" id="A0A914YLA4"/>
<organism evidence="1 2">
    <name type="scientific">Panagrolaimus superbus</name>
    <dbReference type="NCBI Taxonomy" id="310955"/>
    <lineage>
        <taxon>Eukaryota</taxon>
        <taxon>Metazoa</taxon>
        <taxon>Ecdysozoa</taxon>
        <taxon>Nematoda</taxon>
        <taxon>Chromadorea</taxon>
        <taxon>Rhabditida</taxon>
        <taxon>Tylenchina</taxon>
        <taxon>Panagrolaimomorpha</taxon>
        <taxon>Panagrolaimoidea</taxon>
        <taxon>Panagrolaimidae</taxon>
        <taxon>Panagrolaimus</taxon>
    </lineage>
</organism>
<accession>A0A914YLA4</accession>
<dbReference type="WBParaSite" id="PSU_v2.g20325.t1">
    <property type="protein sequence ID" value="PSU_v2.g20325.t1"/>
    <property type="gene ID" value="PSU_v2.g20325"/>
</dbReference>
<reference evidence="2" key="1">
    <citation type="submission" date="2022-11" db="UniProtKB">
        <authorList>
            <consortium name="WormBaseParasite"/>
        </authorList>
    </citation>
    <scope>IDENTIFICATION</scope>
</reference>
<keyword evidence="1" id="KW-1185">Reference proteome</keyword>
<evidence type="ECO:0000313" key="1">
    <source>
        <dbReference type="Proteomes" id="UP000887577"/>
    </source>
</evidence>
<evidence type="ECO:0000313" key="2">
    <source>
        <dbReference type="WBParaSite" id="PSU_v2.g20325.t1"/>
    </source>
</evidence>
<sequence>MQYQSLTRWEIGFLTQVFVKYVETVEASFKKADIHRIQYRMKEVNHSRCQQLIKSCARKVAEIIARVEDEVKEKWLKTVENIGQLKDEKDDDAMEE</sequence>
<protein>
    <submittedName>
        <fullName evidence="2">Uncharacterized protein</fullName>
    </submittedName>
</protein>